<dbReference type="PROSITE" id="PS52016">
    <property type="entry name" value="TONB_DEPENDENT_REC_3"/>
    <property type="match status" value="1"/>
</dbReference>
<evidence type="ECO:0000256" key="5">
    <source>
        <dbReference type="ARBA" id="ARBA00022729"/>
    </source>
</evidence>
<dbReference type="Gene3D" id="2.40.170.20">
    <property type="entry name" value="TonB-dependent receptor, beta-barrel domain"/>
    <property type="match status" value="1"/>
</dbReference>
<comment type="similarity">
    <text evidence="8">Belongs to the TonB-dependent receptor family.</text>
</comment>
<dbReference type="AlphaFoldDB" id="A0A0N7HYT6"/>
<dbReference type="InterPro" id="IPR037066">
    <property type="entry name" value="Plug_dom_sf"/>
</dbReference>
<dbReference type="InterPro" id="IPR023997">
    <property type="entry name" value="TonB-dep_OMP_SusC/RagA_CS"/>
</dbReference>
<evidence type="ECO:0000256" key="2">
    <source>
        <dbReference type="ARBA" id="ARBA00022448"/>
    </source>
</evidence>
<organism evidence="11 12">
    <name type="scientific">Pseudalgibacter alginicilyticus</name>
    <dbReference type="NCBI Taxonomy" id="1736674"/>
    <lineage>
        <taxon>Bacteria</taxon>
        <taxon>Pseudomonadati</taxon>
        <taxon>Bacteroidota</taxon>
        <taxon>Flavobacteriia</taxon>
        <taxon>Flavobacteriales</taxon>
        <taxon>Flavobacteriaceae</taxon>
        <taxon>Pseudalgibacter</taxon>
    </lineage>
</organism>
<dbReference type="Gene3D" id="2.60.40.1120">
    <property type="entry name" value="Carboxypeptidase-like, regulatory domain"/>
    <property type="match status" value="1"/>
</dbReference>
<evidence type="ECO:0000256" key="4">
    <source>
        <dbReference type="ARBA" id="ARBA00022692"/>
    </source>
</evidence>
<evidence type="ECO:0000256" key="9">
    <source>
        <dbReference type="SAM" id="SignalP"/>
    </source>
</evidence>
<dbReference type="SUPFAM" id="SSF49464">
    <property type="entry name" value="Carboxypeptidase regulatory domain-like"/>
    <property type="match status" value="1"/>
</dbReference>
<keyword evidence="6 8" id="KW-0472">Membrane</keyword>
<dbReference type="InterPro" id="IPR023996">
    <property type="entry name" value="TonB-dep_OMP_SusC/RagA"/>
</dbReference>
<dbReference type="Proteomes" id="UP000057981">
    <property type="component" value="Chromosome"/>
</dbReference>
<protein>
    <recommendedName>
        <fullName evidence="10">TonB-dependent receptor plug domain-containing protein</fullName>
    </recommendedName>
</protein>
<dbReference type="InterPro" id="IPR039426">
    <property type="entry name" value="TonB-dep_rcpt-like"/>
</dbReference>
<dbReference type="NCBIfam" id="TIGR04056">
    <property type="entry name" value="OMP_RagA_SusC"/>
    <property type="match status" value="1"/>
</dbReference>
<evidence type="ECO:0000256" key="6">
    <source>
        <dbReference type="ARBA" id="ARBA00023136"/>
    </source>
</evidence>
<dbReference type="RefSeq" id="WP_054729527.1">
    <property type="nucleotide sequence ID" value="NZ_CP012898.1"/>
</dbReference>
<keyword evidence="2 8" id="KW-0813">Transport</keyword>
<proteinExistence type="inferred from homology"/>
<dbReference type="Gene3D" id="2.170.130.10">
    <property type="entry name" value="TonB-dependent receptor, plug domain"/>
    <property type="match status" value="1"/>
</dbReference>
<dbReference type="Pfam" id="PF07715">
    <property type="entry name" value="Plug"/>
    <property type="match status" value="1"/>
</dbReference>
<dbReference type="InterPro" id="IPR008969">
    <property type="entry name" value="CarboxyPept-like_regulatory"/>
</dbReference>
<reference evidence="11 12" key="1">
    <citation type="submission" date="2015-10" db="EMBL/GenBank/DDBJ databases">
        <authorList>
            <person name="Gilbert D.G."/>
        </authorList>
    </citation>
    <scope>NUCLEOTIDE SEQUENCE [LARGE SCALE GENOMIC DNA]</scope>
    <source>
        <strain evidence="12">HZ-22</strain>
    </source>
</reference>
<comment type="subcellular location">
    <subcellularLocation>
        <location evidence="1 8">Cell outer membrane</location>
        <topology evidence="1 8">Multi-pass membrane protein</topology>
    </subcellularLocation>
</comment>
<evidence type="ECO:0000313" key="12">
    <source>
        <dbReference type="Proteomes" id="UP000057981"/>
    </source>
</evidence>
<dbReference type="KEGG" id="ahz:APS56_13915"/>
<sequence>MKTKFSGILTLLLAFVVQLTFAQEKTITGIVSDNSGLPLPGSTVLVKGSTYGTSTDFDGKYSITANQGSTLVFSFIGYTKKEVKVGESNTINVTLTEDATSLDEIVITGVAGATSRNKLSVTVNKVGEKDLQDIPTTSAASVLQGKVAGVNVTNLGQPGQGANIQLRGANNFFGSQAPLVIVDGVFVEGGLQDVNSDDIASIEVVKGASASALYGSRAGNGVIVITTKRGKEGVVSVTLKSEIGFSRLNNFVETSNSHHYQLASDWENYKGIYTKYEGINYPANYDNVDYSGISGSRIESDDQYADNPYGVLYNPQKDFFRSGTTSNLYVSASSGSEKSNVFFSAEKSDTEGVLKETKGYERVAARLNANYKINDWLTLDAYNNFIRTNDQAPGGTGDIFFDLLISQPDSNLNGTNLNGQPYVLVPNRFEETSTNPIYPLWSNPERETINKFLGSYKVNLKFTDYLNFDAEYAIETYDSKYTDFNSNENLTTGGTQATLFTQSIQGNYYMFHSRNTSQKAQFTLNFYKQFDELNVTSKLSYLMEDSDYSEFDSYGSNQIYDGEAISLDNYQDAFISSDEESINARNVFGIIGLDYKDRYILDAMFRTDGSSTFGENEKWNNYYRVSGAYRISKDLNIDNIDEMKFHVAYGTAGQRPGYDWQYRRKLIESGVLGLSIAANPDLKPSQTSELEFGFSTKLFNRINFEAVYSQSKTEDQFMLVDLFPPLSGGYDKQWVNAGTLEFETIEMSLGADIFRDGDFKWNTNIIFDTSSNEVTKLNVSPQTVGPNDDDGTATTVNYAGEVFRIEEGIEHGTMWGYQFVSNLDQMADQLPTGASIDDYVVNRDGIVVERNTIGTSLEKPIDLVDENGDKVLGDIGNANADFKVGFRNDFSYKNFGLYMLVDWKQGGDIYNRNAQWLTRDNRHVMMDQSGYAESEKKSINYYQGLYAVNQDYKYWVEDGTYVKLREVSLFYTLQKDQLAGVANGFFDSIRVGLTGTNLLTFTDYSGWDPEVQLYDSSTQQYFAVDQNSYPVTSSYKLSILFKF</sequence>
<dbReference type="PANTHER" id="PTHR30069:SF29">
    <property type="entry name" value="HEMOGLOBIN AND HEMOGLOBIN-HAPTOGLOBIN-BINDING PROTEIN 1-RELATED"/>
    <property type="match status" value="1"/>
</dbReference>
<dbReference type="STRING" id="1736674.APS56_13915"/>
<evidence type="ECO:0000259" key="10">
    <source>
        <dbReference type="Pfam" id="PF07715"/>
    </source>
</evidence>
<dbReference type="Pfam" id="PF13715">
    <property type="entry name" value="CarbopepD_reg_2"/>
    <property type="match status" value="1"/>
</dbReference>
<dbReference type="OrthoDB" id="9768177at2"/>
<dbReference type="InterPro" id="IPR036942">
    <property type="entry name" value="Beta-barrel_TonB_sf"/>
</dbReference>
<evidence type="ECO:0000256" key="3">
    <source>
        <dbReference type="ARBA" id="ARBA00022452"/>
    </source>
</evidence>
<dbReference type="FunFam" id="2.60.40.1120:FF:000003">
    <property type="entry name" value="Outer membrane protein Omp121"/>
    <property type="match status" value="1"/>
</dbReference>
<feature type="signal peptide" evidence="9">
    <location>
        <begin position="1"/>
        <end position="22"/>
    </location>
</feature>
<evidence type="ECO:0000256" key="7">
    <source>
        <dbReference type="ARBA" id="ARBA00023237"/>
    </source>
</evidence>
<evidence type="ECO:0000256" key="8">
    <source>
        <dbReference type="PROSITE-ProRule" id="PRU01360"/>
    </source>
</evidence>
<dbReference type="PANTHER" id="PTHR30069">
    <property type="entry name" value="TONB-DEPENDENT OUTER MEMBRANE RECEPTOR"/>
    <property type="match status" value="1"/>
</dbReference>
<gene>
    <name evidence="11" type="ORF">APS56_13915</name>
</gene>
<feature type="chain" id="PRO_5006012791" description="TonB-dependent receptor plug domain-containing protein" evidence="9">
    <location>
        <begin position="23"/>
        <end position="1043"/>
    </location>
</feature>
<feature type="domain" description="TonB-dependent receptor plug" evidence="10">
    <location>
        <begin position="118"/>
        <end position="222"/>
    </location>
</feature>
<dbReference type="PATRIC" id="fig|1736674.3.peg.2842"/>
<dbReference type="NCBIfam" id="TIGR04057">
    <property type="entry name" value="SusC_RagA_signa"/>
    <property type="match status" value="1"/>
</dbReference>
<name>A0A0N7HYT6_9FLAO</name>
<keyword evidence="5 9" id="KW-0732">Signal</keyword>
<keyword evidence="4 8" id="KW-0812">Transmembrane</keyword>
<keyword evidence="12" id="KW-1185">Reference proteome</keyword>
<keyword evidence="3 8" id="KW-1134">Transmembrane beta strand</keyword>
<evidence type="ECO:0000256" key="1">
    <source>
        <dbReference type="ARBA" id="ARBA00004571"/>
    </source>
</evidence>
<dbReference type="GO" id="GO:0015344">
    <property type="term" value="F:siderophore uptake transmembrane transporter activity"/>
    <property type="evidence" value="ECO:0007669"/>
    <property type="project" value="TreeGrafter"/>
</dbReference>
<dbReference type="EMBL" id="CP012898">
    <property type="protein sequence ID" value="ALJ06158.1"/>
    <property type="molecule type" value="Genomic_DNA"/>
</dbReference>
<dbReference type="SUPFAM" id="SSF56935">
    <property type="entry name" value="Porins"/>
    <property type="match status" value="1"/>
</dbReference>
<evidence type="ECO:0000313" key="11">
    <source>
        <dbReference type="EMBL" id="ALJ06158.1"/>
    </source>
</evidence>
<dbReference type="InterPro" id="IPR012910">
    <property type="entry name" value="Plug_dom"/>
</dbReference>
<dbReference type="GO" id="GO:0009279">
    <property type="term" value="C:cell outer membrane"/>
    <property type="evidence" value="ECO:0007669"/>
    <property type="project" value="UniProtKB-SubCell"/>
</dbReference>
<keyword evidence="7 8" id="KW-0998">Cell outer membrane</keyword>
<accession>A0A0N7HYT6</accession>
<dbReference type="GO" id="GO:0044718">
    <property type="term" value="P:siderophore transmembrane transport"/>
    <property type="evidence" value="ECO:0007669"/>
    <property type="project" value="TreeGrafter"/>
</dbReference>